<gene>
    <name evidence="1" type="ORF">LTR78_007182</name>
</gene>
<evidence type="ECO:0000313" key="1">
    <source>
        <dbReference type="EMBL" id="KAK3672829.1"/>
    </source>
</evidence>
<comment type="caution">
    <text evidence="1">The sequence shown here is derived from an EMBL/GenBank/DDBJ whole genome shotgun (WGS) entry which is preliminary data.</text>
</comment>
<accession>A0AAE1BYS6</accession>
<name>A0AAE1BYS6_9PEZI</name>
<proteinExistence type="predicted"/>
<dbReference type="EMBL" id="JAUTXT010000029">
    <property type="protein sequence ID" value="KAK3672829.1"/>
    <property type="molecule type" value="Genomic_DNA"/>
</dbReference>
<reference evidence="1" key="1">
    <citation type="submission" date="2023-07" db="EMBL/GenBank/DDBJ databases">
        <title>Black Yeasts Isolated from many extreme environments.</title>
        <authorList>
            <person name="Coleine C."/>
            <person name="Stajich J.E."/>
            <person name="Selbmann L."/>
        </authorList>
    </citation>
    <scope>NUCLEOTIDE SEQUENCE</scope>
    <source>
        <strain evidence="1">CCFEE 5485</strain>
    </source>
</reference>
<dbReference type="AlphaFoldDB" id="A0AAE1BYS6"/>
<keyword evidence="2" id="KW-1185">Reference proteome</keyword>
<protein>
    <submittedName>
        <fullName evidence="1">Uncharacterized protein</fullName>
    </submittedName>
</protein>
<dbReference type="Proteomes" id="UP001274830">
    <property type="component" value="Unassembled WGS sequence"/>
</dbReference>
<organism evidence="1 2">
    <name type="scientific">Recurvomyces mirabilis</name>
    <dbReference type="NCBI Taxonomy" id="574656"/>
    <lineage>
        <taxon>Eukaryota</taxon>
        <taxon>Fungi</taxon>
        <taxon>Dikarya</taxon>
        <taxon>Ascomycota</taxon>
        <taxon>Pezizomycotina</taxon>
        <taxon>Dothideomycetes</taxon>
        <taxon>Dothideomycetidae</taxon>
        <taxon>Mycosphaerellales</taxon>
        <taxon>Teratosphaeriaceae</taxon>
        <taxon>Recurvomyces</taxon>
    </lineage>
</organism>
<evidence type="ECO:0000313" key="2">
    <source>
        <dbReference type="Proteomes" id="UP001274830"/>
    </source>
</evidence>
<sequence>MVTSNGVRVFLRRRNTDNTPGVQIAEHDNEHLIPVYDGFCELGTSCLTAETPGQRFTVNVSIPRDFDLRDADGVKLATAIGSSDQMAHTMTNVQAWFLSGLAIRRQEGSAIQLPFFLNWDAHGRRTRDKDYRMPKCARGGPPLALYELRPSWNAHVGAVTVFLQRVDIRKSRGPLEPSRTVPPAFER</sequence>